<feature type="transmembrane region" description="Helical" evidence="9">
    <location>
        <begin position="62"/>
        <end position="82"/>
    </location>
</feature>
<organism evidence="10">
    <name type="scientific">Nothobranchius furzeri</name>
    <name type="common">Turquoise killifish</name>
    <dbReference type="NCBI Taxonomy" id="105023"/>
    <lineage>
        <taxon>Eukaryota</taxon>
        <taxon>Metazoa</taxon>
        <taxon>Chordata</taxon>
        <taxon>Craniata</taxon>
        <taxon>Vertebrata</taxon>
        <taxon>Euteleostomi</taxon>
        <taxon>Actinopterygii</taxon>
        <taxon>Neopterygii</taxon>
        <taxon>Teleostei</taxon>
        <taxon>Neoteleostei</taxon>
        <taxon>Acanthomorphata</taxon>
        <taxon>Ovalentaria</taxon>
        <taxon>Atherinomorphae</taxon>
        <taxon>Cyprinodontiformes</taxon>
        <taxon>Nothobranchiidae</taxon>
        <taxon>Nothobranchius</taxon>
    </lineage>
</organism>
<keyword evidence="3" id="KW-0328">Glycosyltransferase</keyword>
<dbReference type="GO" id="GO:0000030">
    <property type="term" value="F:mannosyltransferase activity"/>
    <property type="evidence" value="ECO:0007669"/>
    <property type="project" value="TreeGrafter"/>
</dbReference>
<evidence type="ECO:0000256" key="9">
    <source>
        <dbReference type="SAM" id="Phobius"/>
    </source>
</evidence>
<comment type="similarity">
    <text evidence="2">Belongs to the dpy-19 family.</text>
</comment>
<feature type="transmembrane region" description="Helical" evidence="9">
    <location>
        <begin position="329"/>
        <end position="347"/>
    </location>
</feature>
<evidence type="ECO:0000256" key="8">
    <source>
        <dbReference type="SAM" id="MobiDB-lite"/>
    </source>
</evidence>
<evidence type="ECO:0000256" key="7">
    <source>
        <dbReference type="ARBA" id="ARBA00023136"/>
    </source>
</evidence>
<feature type="compositionally biased region" description="Basic and acidic residues" evidence="8">
    <location>
        <begin position="35"/>
        <end position="46"/>
    </location>
</feature>
<keyword evidence="6 9" id="KW-1133">Transmembrane helix</keyword>
<dbReference type="InterPro" id="IPR018732">
    <property type="entry name" value="Dpy-19/Dpy-19-like"/>
</dbReference>
<keyword evidence="4" id="KW-0808">Transferase</keyword>
<dbReference type="Pfam" id="PF10034">
    <property type="entry name" value="Dpy19"/>
    <property type="match status" value="1"/>
</dbReference>
<keyword evidence="5 9" id="KW-0812">Transmembrane</keyword>
<feature type="transmembrane region" description="Helical" evidence="9">
    <location>
        <begin position="359"/>
        <end position="380"/>
    </location>
</feature>
<feature type="transmembrane region" description="Helical" evidence="9">
    <location>
        <begin position="257"/>
        <end position="275"/>
    </location>
</feature>
<feature type="transmembrane region" description="Helical" evidence="9">
    <location>
        <begin position="479"/>
        <end position="497"/>
    </location>
</feature>
<keyword evidence="7 9" id="KW-0472">Membrane</keyword>
<evidence type="ECO:0000313" key="10">
    <source>
        <dbReference type="EMBL" id="SBP40626.1"/>
    </source>
</evidence>
<dbReference type="AlphaFoldDB" id="A0A1A7ZE86"/>
<evidence type="ECO:0000256" key="5">
    <source>
        <dbReference type="ARBA" id="ARBA00022692"/>
    </source>
</evidence>
<evidence type="ECO:0000256" key="1">
    <source>
        <dbReference type="ARBA" id="ARBA00004141"/>
    </source>
</evidence>
<dbReference type="GO" id="GO:0005637">
    <property type="term" value="C:nuclear inner membrane"/>
    <property type="evidence" value="ECO:0007669"/>
    <property type="project" value="TreeGrafter"/>
</dbReference>
<evidence type="ECO:0000256" key="2">
    <source>
        <dbReference type="ARBA" id="ARBA00008744"/>
    </source>
</evidence>
<reference evidence="10" key="2">
    <citation type="submission" date="2016-06" db="EMBL/GenBank/DDBJ databases">
        <title>The genome of a short-lived fish provides insights into sex chromosome evolution and the genetic control of aging.</title>
        <authorList>
            <person name="Reichwald K."/>
            <person name="Felder M."/>
            <person name="Petzold A."/>
            <person name="Koch P."/>
            <person name="Groth M."/>
            <person name="Platzer M."/>
        </authorList>
    </citation>
    <scope>NUCLEOTIDE SEQUENCE</scope>
    <source>
        <tissue evidence="10">Brain</tissue>
    </source>
</reference>
<comment type="subcellular location">
    <subcellularLocation>
        <location evidence="1">Membrane</location>
        <topology evidence="1">Multi-pass membrane protein</topology>
    </subcellularLocation>
</comment>
<proteinExistence type="inferred from homology"/>
<accession>A0A1A7ZE86</accession>
<sequence length="737" mass="83775">MTPLRCRKPETFTGSNKREAAEETDELGGVSGSAVREDGQEEKSERVQSSNRRSAAGVVQHLVRGLFGLLAAMACGTLYAVFLSAHHDRKFWFSARQELERELSFQGGSGLYYHFYKQMLAAPSFAEGFYQLLVDNGTVSGQTINSVERFFLYPELILSFIYRVSGGQDYVEPVYFYLGAVLGLQAFCVTALFVCSWMMSGTWVAGVLTVSWYLVNRQDVSKVVQAVPLRDNWAVPYFSCQVAALTGFLITNMSSAAEMFCSLTMSISTFTFLLLWEHAHYVLFVQGLCLLLMDSLDLVPQKKTDHVQKIYLSSLVLVYLFHFQNSCLLSSPLLSLLIGFMLARYFQRRMKMGPFVARLLKLLLHLHLVFTCGITFSYSMKKLLPAAGSHLLLKVLEVKFGLKATSDFVTNFLLCHDELQTPGQDLFLRLTQTSLLPFYILVLSICLLSTLQTVYRRLSGQPISSRLRLEDGRIGERPAVVYHVFHSLAFGFLTLVFDGMKYLWTPHVCVLTAFGVCSPELWMTVFKWLRLKSVHPVVLSLILSTAVPTIICFSLWREFYPRVLSELVDLQEFCEPDLVELINWIRSRAPAAAVFAGSPQLLGTIKLCSGSVVTSLPIFTDVDLLRRTEDTYQVYAMRSAEDVYKRLTAQKTSYVIIEESICNEVWTQNGCRVKDLLDISNRHVIHSNGEMFSLSKHGRFCQEIKMDYSPYTNYFTRVFWNRSYHVYKVNSVLSFQF</sequence>
<evidence type="ECO:0000256" key="3">
    <source>
        <dbReference type="ARBA" id="ARBA00022676"/>
    </source>
</evidence>
<evidence type="ECO:0000256" key="6">
    <source>
        <dbReference type="ARBA" id="ARBA00022989"/>
    </source>
</evidence>
<feature type="transmembrane region" description="Helical" evidence="9">
    <location>
        <begin position="174"/>
        <end position="192"/>
    </location>
</feature>
<feature type="transmembrane region" description="Helical" evidence="9">
    <location>
        <begin position="537"/>
        <end position="556"/>
    </location>
</feature>
<feature type="region of interest" description="Disordered" evidence="8">
    <location>
        <begin position="1"/>
        <end position="51"/>
    </location>
</feature>
<dbReference type="EMBL" id="HADY01002141">
    <property type="protein sequence ID" value="SBP40626.1"/>
    <property type="molecule type" value="Transcribed_RNA"/>
</dbReference>
<dbReference type="PANTHER" id="PTHR31488:SF2">
    <property type="entry name" value="C-MANNOSYLTRANSFERASE DPY19L4-RELATED"/>
    <property type="match status" value="1"/>
</dbReference>
<protein>
    <submittedName>
        <fullName evidence="10">Dpy-19-like 4</fullName>
    </submittedName>
</protein>
<feature type="transmembrane region" description="Helical" evidence="9">
    <location>
        <begin position="436"/>
        <end position="458"/>
    </location>
</feature>
<reference evidence="10" key="1">
    <citation type="submission" date="2016-05" db="EMBL/GenBank/DDBJ databases">
        <authorList>
            <person name="Lavstsen T."/>
            <person name="Jespersen J.S."/>
        </authorList>
    </citation>
    <scope>NUCLEOTIDE SEQUENCE</scope>
    <source>
        <tissue evidence="10">Brain</tissue>
    </source>
</reference>
<evidence type="ECO:0000256" key="4">
    <source>
        <dbReference type="ARBA" id="ARBA00022679"/>
    </source>
</evidence>
<gene>
    <name evidence="10" type="primary">DPY19L4</name>
</gene>
<name>A0A1A7ZE86_NOTFU</name>
<dbReference type="PANTHER" id="PTHR31488">
    <property type="entry name" value="DPY-19-LIKE 1, LIKE (H. SAPIENS)"/>
    <property type="match status" value="1"/>
</dbReference>